<evidence type="ECO:0000313" key="3">
    <source>
        <dbReference type="Proteomes" id="UP000075880"/>
    </source>
</evidence>
<feature type="region of interest" description="Disordered" evidence="1">
    <location>
        <begin position="306"/>
        <end position="339"/>
    </location>
</feature>
<dbReference type="Pfam" id="PF16056">
    <property type="entry name" value="DUF4799"/>
    <property type="match status" value="1"/>
</dbReference>
<dbReference type="AlphaFoldDB" id="A0AAG5D3L5"/>
<dbReference type="EnsemblMetazoa" id="ENSAATROPT005609">
    <property type="protein sequence ID" value="ENSAATROPP005188"/>
    <property type="gene ID" value="ENSAATROPG004515"/>
</dbReference>
<evidence type="ECO:0000313" key="2">
    <source>
        <dbReference type="EnsemblMetazoa" id="ENSAATROPP005188"/>
    </source>
</evidence>
<accession>A0AAG5D3L5</accession>
<organism evidence="2 3">
    <name type="scientific">Anopheles atroparvus</name>
    <name type="common">European mosquito</name>
    <dbReference type="NCBI Taxonomy" id="41427"/>
    <lineage>
        <taxon>Eukaryota</taxon>
        <taxon>Metazoa</taxon>
        <taxon>Ecdysozoa</taxon>
        <taxon>Arthropoda</taxon>
        <taxon>Hexapoda</taxon>
        <taxon>Insecta</taxon>
        <taxon>Pterygota</taxon>
        <taxon>Neoptera</taxon>
        <taxon>Endopterygota</taxon>
        <taxon>Diptera</taxon>
        <taxon>Nematocera</taxon>
        <taxon>Culicoidea</taxon>
        <taxon>Culicidae</taxon>
        <taxon>Anophelinae</taxon>
        <taxon>Anopheles</taxon>
    </lineage>
</organism>
<protein>
    <submittedName>
        <fullName evidence="2">Uncharacterized protein</fullName>
    </submittedName>
</protein>
<dbReference type="Proteomes" id="UP000075880">
    <property type="component" value="Unassembled WGS sequence"/>
</dbReference>
<feature type="region of interest" description="Disordered" evidence="1">
    <location>
        <begin position="114"/>
        <end position="144"/>
    </location>
</feature>
<feature type="region of interest" description="Disordered" evidence="1">
    <location>
        <begin position="255"/>
        <end position="278"/>
    </location>
</feature>
<proteinExistence type="predicted"/>
<keyword evidence="3" id="KW-1185">Reference proteome</keyword>
<reference evidence="2" key="1">
    <citation type="submission" date="2024-04" db="UniProtKB">
        <authorList>
            <consortium name="EnsemblMetazoa"/>
        </authorList>
    </citation>
    <scope>IDENTIFICATION</scope>
    <source>
        <strain evidence="2">EBRO</strain>
    </source>
</reference>
<dbReference type="InterPro" id="IPR032057">
    <property type="entry name" value="DUF4799"/>
</dbReference>
<evidence type="ECO:0000256" key="1">
    <source>
        <dbReference type="SAM" id="MobiDB-lite"/>
    </source>
</evidence>
<sequence length="368" mass="40154">MLKWTVTKRSEASGGNVLSQGQVLMQKRRHARRSLGALSERIAAAGGTSLSNDDAGNGLVTYHNIKARRSLGTGSHGHVNYDKENRCITSTPHPMSGRSSESPYSMALRDVSNITPNTTPCRLPNVTTPQSRKRTLADSPTSTGQKMTIKKEVAIVRESYATTLPTFDIEYSPCGVKNVPFLALRGLGLAEFENPGRYFPIDGEEPTVKRYRTGERQSPSNVAVCQTPPGPPCLTPLSSRFADLRFNKGSFKRPRSVAKTVNNNHLPPPETAASAEDNELSLNSSEMGDITLDKMIDAILESAKKDTRWATPRPKRSSSIKSKQSKGSSPTYTPADDPAADLYLLEQHFPAQLVRPASETTIILEETS</sequence>
<name>A0AAG5D3L5_ANOAO</name>
<feature type="compositionally biased region" description="Low complexity" evidence="1">
    <location>
        <begin position="319"/>
        <end position="329"/>
    </location>
</feature>
<feature type="compositionally biased region" description="Polar residues" evidence="1">
    <location>
        <begin position="114"/>
        <end position="130"/>
    </location>
</feature>